<evidence type="ECO:0000313" key="1">
    <source>
        <dbReference type="EMBL" id="PSB00959.1"/>
    </source>
</evidence>
<proteinExistence type="predicted"/>
<comment type="caution">
    <text evidence="1">The sequence shown here is derived from an EMBL/GenBank/DDBJ whole genome shotgun (WGS) entry which is preliminary data.</text>
</comment>
<keyword evidence="2" id="KW-1185">Reference proteome</keyword>
<gene>
    <name evidence="1" type="ORF">C7B64_20845</name>
</gene>
<dbReference type="AlphaFoldDB" id="A0A2T1BY63"/>
<protein>
    <submittedName>
        <fullName evidence="1">Uncharacterized protein</fullName>
    </submittedName>
</protein>
<sequence length="103" mass="10867">MNLQSQIITNQTLVYSRTNTVSLFQIGEEIVGNLGFRTVKNIGKVVFGAGQAVIGMVNDDSELVEAGMKNVGKGGIGLGISAVGQMLGGDPDEENQIEDIDLQ</sequence>
<dbReference type="Proteomes" id="UP000238762">
    <property type="component" value="Unassembled WGS sequence"/>
</dbReference>
<reference evidence="1 2" key="1">
    <citation type="submission" date="2018-02" db="EMBL/GenBank/DDBJ databases">
        <authorList>
            <person name="Cohen D.B."/>
            <person name="Kent A.D."/>
        </authorList>
    </citation>
    <scope>NUCLEOTIDE SEQUENCE [LARGE SCALE GENOMIC DNA]</scope>
    <source>
        <strain evidence="1 2">CCAP 1448/3</strain>
    </source>
</reference>
<organism evidence="1 2">
    <name type="scientific">Merismopedia glauca CCAP 1448/3</name>
    <dbReference type="NCBI Taxonomy" id="1296344"/>
    <lineage>
        <taxon>Bacteria</taxon>
        <taxon>Bacillati</taxon>
        <taxon>Cyanobacteriota</taxon>
        <taxon>Cyanophyceae</taxon>
        <taxon>Synechococcales</taxon>
        <taxon>Merismopediaceae</taxon>
        <taxon>Merismopedia</taxon>
    </lineage>
</organism>
<reference evidence="1 2" key="2">
    <citation type="submission" date="2018-03" db="EMBL/GenBank/DDBJ databases">
        <title>The ancient ancestry and fast evolution of plastids.</title>
        <authorList>
            <person name="Moore K.R."/>
            <person name="Magnabosco C."/>
            <person name="Momper L."/>
            <person name="Gold D.A."/>
            <person name="Bosak T."/>
            <person name="Fournier G.P."/>
        </authorList>
    </citation>
    <scope>NUCLEOTIDE SEQUENCE [LARGE SCALE GENOMIC DNA]</scope>
    <source>
        <strain evidence="1 2">CCAP 1448/3</strain>
    </source>
</reference>
<accession>A0A2T1BY63</accession>
<name>A0A2T1BY63_9CYAN</name>
<dbReference type="EMBL" id="PVWJ01000144">
    <property type="protein sequence ID" value="PSB00959.1"/>
    <property type="molecule type" value="Genomic_DNA"/>
</dbReference>
<evidence type="ECO:0000313" key="2">
    <source>
        <dbReference type="Proteomes" id="UP000238762"/>
    </source>
</evidence>